<comment type="caution">
    <text evidence="3">The sequence shown here is derived from an EMBL/GenBank/DDBJ whole genome shotgun (WGS) entry which is preliminary data.</text>
</comment>
<evidence type="ECO:0000313" key="4">
    <source>
        <dbReference type="Proteomes" id="UP001328107"/>
    </source>
</evidence>
<organism evidence="3 4">
    <name type="scientific">Pristionchus mayeri</name>
    <dbReference type="NCBI Taxonomy" id="1317129"/>
    <lineage>
        <taxon>Eukaryota</taxon>
        <taxon>Metazoa</taxon>
        <taxon>Ecdysozoa</taxon>
        <taxon>Nematoda</taxon>
        <taxon>Chromadorea</taxon>
        <taxon>Rhabditida</taxon>
        <taxon>Rhabditina</taxon>
        <taxon>Diplogasteromorpha</taxon>
        <taxon>Diplogasteroidea</taxon>
        <taxon>Neodiplogasteridae</taxon>
        <taxon>Pristionchus</taxon>
    </lineage>
</organism>
<dbReference type="AlphaFoldDB" id="A0AAN5DF52"/>
<reference evidence="4" key="1">
    <citation type="submission" date="2022-10" db="EMBL/GenBank/DDBJ databases">
        <title>Genome assembly of Pristionchus species.</title>
        <authorList>
            <person name="Yoshida K."/>
            <person name="Sommer R.J."/>
        </authorList>
    </citation>
    <scope>NUCLEOTIDE SEQUENCE [LARGE SCALE GENOMIC DNA]</scope>
    <source>
        <strain evidence="4">RS5460</strain>
    </source>
</reference>
<feature type="domain" description="Pyruvate phosphate dikinase AMP/ATP-binding" evidence="2">
    <location>
        <begin position="313"/>
        <end position="535"/>
    </location>
</feature>
<dbReference type="InterPro" id="IPR002192">
    <property type="entry name" value="PPDK_AMP/ATP-bd"/>
</dbReference>
<evidence type="ECO:0000259" key="2">
    <source>
        <dbReference type="Pfam" id="PF01326"/>
    </source>
</evidence>
<dbReference type="PANTHER" id="PTHR43615:SF1">
    <property type="entry name" value="PPDK_N DOMAIN-CONTAINING PROTEIN"/>
    <property type="match status" value="1"/>
</dbReference>
<dbReference type="GO" id="GO:0016301">
    <property type="term" value="F:kinase activity"/>
    <property type="evidence" value="ECO:0007669"/>
    <property type="project" value="InterPro"/>
</dbReference>
<dbReference type="EMBL" id="BTRK01000006">
    <property type="protein sequence ID" value="GMR62063.1"/>
    <property type="molecule type" value="Genomic_DNA"/>
</dbReference>
<sequence length="770" mass="86626">SVQAKGECLDTYVYLRTGSRTLVCPSTLTRKSAGTDDIFLAGPLRLEMREPFRRWRVQYKGLMTDESTGEQVFVVLAGWWKPTSDAKWRYNFVDTNTFEDQLTTRPFCLAKHVKHANNLLDTSDLVQWGELHCELSIDGEDTKESRLRGLRARYRDKVQQEQQLSVYFDHGDRLLWSRRHSENGVITHGFIACGDQKIVPLNLINKDSLYGLNHGDDDIINFQQMGFPYAVSKISQPITFTYTTATGDIVSVTRLTVRHLQYDGHAFFIQRHTAYKNKPAPNLPIIPEYTAFGCERKMPVLRFSHRACQDSSITGGKAANLARLTSIAKGFIVPRGICVTTAAFEAHLDAHPNIKKLVEKLGNQGQDLETCIHIGEQIGAGLCGSIMSEKLKYEIRDALQNEIEFDARFAVRSSAVGEDGAELSSAGQLESYMEVEIDDVAEKVLMCWASNYRRECISYRRQYGQPINPPMGVVVQRMIENGVAGVMFTCDPVRGDPSKIVINAFKGKGEDIVSGTVTPDAVVLRKNDGNVIEQTEPCCLSTVAQSGLHSAALYLEGLFGGPQDVEFIVDIATDEINVVQSRDVTGRERESDFELRTEFNSSNLTDHECFTMANVGEVMPDPVTPLFISCTTKLYDSCFMSENEVMTRSPRHYAVGISIFQQRTILNHGEVFLRTWEETEKDRIAEIALAGQELFTKEMLEMGKQRYDRLHKLFPLFRIAGLLNIVLRDSYIQRDLAFENSQVSRTLIAGGTPAERIRNLEKQLDVATKV</sequence>
<feature type="non-terminal residue" evidence="3">
    <location>
        <position position="1"/>
    </location>
</feature>
<gene>
    <name evidence="3" type="ORF">PMAYCL1PPCAC_32258</name>
</gene>
<keyword evidence="4" id="KW-1185">Reference proteome</keyword>
<protein>
    <recommendedName>
        <fullName evidence="2">Pyruvate phosphate dikinase AMP/ATP-binding domain-containing protein</fullName>
    </recommendedName>
</protein>
<dbReference type="InterPro" id="IPR013815">
    <property type="entry name" value="ATP_grasp_subdomain_1"/>
</dbReference>
<proteinExistence type="inferred from homology"/>
<dbReference type="InterPro" id="IPR051549">
    <property type="entry name" value="PEP_Utilizing_Enz"/>
</dbReference>
<comment type="similarity">
    <text evidence="1">Belongs to the PEP-utilizing enzyme family.</text>
</comment>
<dbReference type="Pfam" id="PF01326">
    <property type="entry name" value="PPDK_N"/>
    <property type="match status" value="1"/>
</dbReference>
<evidence type="ECO:0000256" key="1">
    <source>
        <dbReference type="ARBA" id="ARBA00007837"/>
    </source>
</evidence>
<dbReference type="PANTHER" id="PTHR43615">
    <property type="entry name" value="PHOSPHOENOLPYRUVATE SYNTHASE-RELATED"/>
    <property type="match status" value="1"/>
</dbReference>
<feature type="non-terminal residue" evidence="3">
    <location>
        <position position="770"/>
    </location>
</feature>
<dbReference type="SUPFAM" id="SSF56059">
    <property type="entry name" value="Glutathione synthetase ATP-binding domain-like"/>
    <property type="match status" value="1"/>
</dbReference>
<evidence type="ECO:0000313" key="3">
    <source>
        <dbReference type="EMBL" id="GMR62063.1"/>
    </source>
</evidence>
<dbReference type="Gene3D" id="3.30.470.20">
    <property type="entry name" value="ATP-grasp fold, B domain"/>
    <property type="match status" value="2"/>
</dbReference>
<dbReference type="Gene3D" id="3.30.1490.20">
    <property type="entry name" value="ATP-grasp fold, A domain"/>
    <property type="match status" value="1"/>
</dbReference>
<dbReference type="Proteomes" id="UP001328107">
    <property type="component" value="Unassembled WGS sequence"/>
</dbReference>
<name>A0AAN5DF52_9BILA</name>
<accession>A0AAN5DF52</accession>
<dbReference type="GO" id="GO:0005524">
    <property type="term" value="F:ATP binding"/>
    <property type="evidence" value="ECO:0007669"/>
    <property type="project" value="InterPro"/>
</dbReference>